<dbReference type="GO" id="GO:0002143">
    <property type="term" value="P:tRNA wobble position uridine thiolation"/>
    <property type="evidence" value="ECO:0007669"/>
    <property type="project" value="TreeGrafter"/>
</dbReference>
<evidence type="ECO:0000256" key="2">
    <source>
        <dbReference type="PIRSR" id="PIRSR004976-51"/>
    </source>
</evidence>
<dbReference type="PANTHER" id="PTHR11807:SF12">
    <property type="entry name" value="CYTOPLASMIC TRNA 2-THIOLATION PROTEIN 1"/>
    <property type="match status" value="1"/>
</dbReference>
<dbReference type="GO" id="GO:0016740">
    <property type="term" value="F:transferase activity"/>
    <property type="evidence" value="ECO:0007669"/>
    <property type="project" value="UniProtKB-KW"/>
</dbReference>
<dbReference type="AlphaFoldDB" id="A0A2R6AKI0"/>
<dbReference type="InterPro" id="IPR014729">
    <property type="entry name" value="Rossmann-like_a/b/a_fold"/>
</dbReference>
<name>A0A2R6AKI0_9ARCH</name>
<evidence type="ECO:0000256" key="1">
    <source>
        <dbReference type="ARBA" id="ARBA00022679"/>
    </source>
</evidence>
<dbReference type="GO" id="GO:0005524">
    <property type="term" value="F:ATP binding"/>
    <property type="evidence" value="ECO:0007669"/>
    <property type="project" value="UniProtKB-KW"/>
</dbReference>
<sequence>MMIIIYKMDRLFCECGEKAVYLDNNSGISYCKKCFLNYIYKKAVKTIKHYNMIEIGDKILLAVSGGKDSIVLVDIMGKLAKKLQKIKLFAVTIDEGIEIEGGNYRNEAIEYARVITQKYSIPHKVVSYRELFGGSLTEYVKANVYKGSACSVCGVFRRRAINLIAEELGANKIATGHNKDDEAQTILMNVLRGDLERILRLNNISEEFIPRIKPLRRISEREIAMYAYLKGYKFQINECPYSHDAIRDKVRDVLEQVSTQINGVYDALLNFQDKLVNYITIHQVTLNKCIYCGKPTSPKSKICKPCEYKLEFTKKINYIHSNESL</sequence>
<feature type="binding site" evidence="2">
    <location>
        <position position="93"/>
    </location>
    <ligand>
        <name>ATP</name>
        <dbReference type="ChEBI" id="CHEBI:30616"/>
    </ligand>
</feature>
<dbReference type="InterPro" id="IPR035107">
    <property type="entry name" value="tRNA_thiolation_TtcA_Ctu1"/>
</dbReference>
<evidence type="ECO:0000313" key="5">
    <source>
        <dbReference type="Proteomes" id="UP000240569"/>
    </source>
</evidence>
<dbReference type="InterPro" id="IPR011063">
    <property type="entry name" value="TilS/TtcA_N"/>
</dbReference>
<feature type="binding site" evidence="2">
    <location>
        <begin position="62"/>
        <end position="64"/>
    </location>
    <ligand>
        <name>ATP</name>
        <dbReference type="ChEBI" id="CHEBI:30616"/>
    </ligand>
</feature>
<feature type="binding site" evidence="2">
    <location>
        <position position="68"/>
    </location>
    <ligand>
        <name>ATP</name>
        <dbReference type="ChEBI" id="CHEBI:30616"/>
    </ligand>
</feature>
<keyword evidence="1" id="KW-0808">Transferase</keyword>
<dbReference type="EMBL" id="NEXD01000001">
    <property type="protein sequence ID" value="PSN86867.1"/>
    <property type="molecule type" value="Genomic_DNA"/>
</dbReference>
<keyword evidence="2" id="KW-0067">ATP-binding</keyword>
<reference evidence="4 5" key="1">
    <citation type="submission" date="2017-04" db="EMBL/GenBank/DDBJ databases">
        <title>Novel microbial lineages endemic to geothermal iron-oxide mats fill important gaps in the evolutionary history of Archaea.</title>
        <authorList>
            <person name="Jay Z.J."/>
            <person name="Beam J.P."/>
            <person name="Dlakic M."/>
            <person name="Rusch D.B."/>
            <person name="Kozubal M.A."/>
            <person name="Inskeep W.P."/>
        </authorList>
    </citation>
    <scope>NUCLEOTIDE SEQUENCE [LARGE SCALE GENOMIC DNA]</scope>
    <source>
        <strain evidence="4">BE_D</strain>
    </source>
</reference>
<feature type="binding site" evidence="2">
    <location>
        <position position="176"/>
    </location>
    <ligand>
        <name>ATP</name>
        <dbReference type="ChEBI" id="CHEBI:30616"/>
    </ligand>
</feature>
<gene>
    <name evidence="4" type="ORF">B9Q02_00200</name>
</gene>
<dbReference type="GO" id="GO:0000049">
    <property type="term" value="F:tRNA binding"/>
    <property type="evidence" value="ECO:0007669"/>
    <property type="project" value="InterPro"/>
</dbReference>
<feature type="domain" description="tRNA(Ile)-lysidine/2-thiocytidine synthase N-terminal" evidence="3">
    <location>
        <begin position="58"/>
        <end position="251"/>
    </location>
</feature>
<proteinExistence type="predicted"/>
<dbReference type="SUPFAM" id="SSF52402">
    <property type="entry name" value="Adenine nucleotide alpha hydrolases-like"/>
    <property type="match status" value="1"/>
</dbReference>
<comment type="caution">
    <text evidence="4">The sequence shown here is derived from an EMBL/GenBank/DDBJ whole genome shotgun (WGS) entry which is preliminary data.</text>
</comment>
<dbReference type="Pfam" id="PF01171">
    <property type="entry name" value="ATP_bind_3"/>
    <property type="match status" value="1"/>
</dbReference>
<protein>
    <submittedName>
        <fullName evidence="4">TIGR00269 family protein</fullName>
    </submittedName>
</protein>
<dbReference type="NCBIfam" id="TIGR00269">
    <property type="entry name" value="TIGR00269 family protein"/>
    <property type="match status" value="1"/>
</dbReference>
<dbReference type="GO" id="GO:0002144">
    <property type="term" value="C:cytosolic tRNA wobble base thiouridylase complex"/>
    <property type="evidence" value="ECO:0007669"/>
    <property type="project" value="TreeGrafter"/>
</dbReference>
<organism evidence="4 5">
    <name type="scientific">Candidatus Marsarchaeota G1 archaeon BE_D</name>
    <dbReference type="NCBI Taxonomy" id="1978156"/>
    <lineage>
        <taxon>Archaea</taxon>
        <taxon>Candidatus Marsarchaeota</taxon>
        <taxon>Candidatus Marsarchaeota group 1</taxon>
    </lineage>
</organism>
<dbReference type="PANTHER" id="PTHR11807">
    <property type="entry name" value="ATPASES OF THE PP SUPERFAMILY-RELATED"/>
    <property type="match status" value="1"/>
</dbReference>
<evidence type="ECO:0000313" key="4">
    <source>
        <dbReference type="EMBL" id="PSN86867.1"/>
    </source>
</evidence>
<accession>A0A2R6AKI0</accession>
<keyword evidence="2" id="KW-0547">Nucleotide-binding</keyword>
<evidence type="ECO:0000259" key="3">
    <source>
        <dbReference type="Pfam" id="PF01171"/>
    </source>
</evidence>
<dbReference type="PIRSF" id="PIRSF004976">
    <property type="entry name" value="ATPase_YdaO"/>
    <property type="match status" value="1"/>
</dbReference>
<dbReference type="InterPro" id="IPR000541">
    <property type="entry name" value="Ncs6/Tuc1/Ctu1"/>
</dbReference>
<dbReference type="Proteomes" id="UP000240569">
    <property type="component" value="Unassembled WGS sequence"/>
</dbReference>
<feature type="binding site" evidence="2">
    <location>
        <position position="181"/>
    </location>
    <ligand>
        <name>ATP</name>
        <dbReference type="ChEBI" id="CHEBI:30616"/>
    </ligand>
</feature>
<dbReference type="Gene3D" id="3.40.50.620">
    <property type="entry name" value="HUPs"/>
    <property type="match status" value="1"/>
</dbReference>